<evidence type="ECO:0000256" key="1">
    <source>
        <dbReference type="SAM" id="MobiDB-lite"/>
    </source>
</evidence>
<evidence type="ECO:0000313" key="3">
    <source>
        <dbReference type="Proteomes" id="UP001152484"/>
    </source>
</evidence>
<dbReference type="AlphaFoldDB" id="A0A9P0YY70"/>
<gene>
    <name evidence="2" type="ORF">CEURO_LOCUS7205</name>
</gene>
<comment type="caution">
    <text evidence="2">The sequence shown here is derived from an EMBL/GenBank/DDBJ whole genome shotgun (WGS) entry which is preliminary data.</text>
</comment>
<protein>
    <submittedName>
        <fullName evidence="2">Uncharacterized protein</fullName>
    </submittedName>
</protein>
<feature type="compositionally biased region" description="Low complexity" evidence="1">
    <location>
        <begin position="50"/>
        <end position="60"/>
    </location>
</feature>
<feature type="region of interest" description="Disordered" evidence="1">
    <location>
        <begin position="1"/>
        <end position="109"/>
    </location>
</feature>
<dbReference type="PANTHER" id="PTHR35321:SF1">
    <property type="entry name" value="OS02G0753200 PROTEIN"/>
    <property type="match status" value="1"/>
</dbReference>
<feature type="compositionally biased region" description="Basic residues" evidence="1">
    <location>
        <begin position="91"/>
        <end position="101"/>
    </location>
</feature>
<reference evidence="2" key="1">
    <citation type="submission" date="2022-07" db="EMBL/GenBank/DDBJ databases">
        <authorList>
            <person name="Macas J."/>
            <person name="Novak P."/>
            <person name="Neumann P."/>
        </authorList>
    </citation>
    <scope>NUCLEOTIDE SEQUENCE</scope>
</reference>
<accession>A0A9P0YY70</accession>
<feature type="compositionally biased region" description="Basic and acidic residues" evidence="1">
    <location>
        <begin position="200"/>
        <end position="213"/>
    </location>
</feature>
<name>A0A9P0YY70_CUSEU</name>
<dbReference type="InterPro" id="IPR040306">
    <property type="entry name" value="Os02g0753200-like"/>
</dbReference>
<dbReference type="PANTHER" id="PTHR35321">
    <property type="entry name" value="OS02G0753200 PROTEIN"/>
    <property type="match status" value="1"/>
</dbReference>
<feature type="compositionally biased region" description="Basic and acidic residues" evidence="1">
    <location>
        <begin position="177"/>
        <end position="187"/>
    </location>
</feature>
<sequence>MSLTLLQSYSSAEEDEGDVQEQSDYDKSEDEEDGQNYVVSHNRYRPLVDPSPSSSSYLPSALDAFSEVSGPPEFLNNSIDSEAASDAGNQRIRHGRRKSTRDKKDLPSGAIVEAKAHLVGVHERVRSDVEGSIPKTSTAQKILSPATAQGVNPSVTNPNAEVASELLRDINIEAGKKKGSTIKDKEKSKRIKGQSSHASWKSETEMVLRQQFD</sequence>
<dbReference type="EMBL" id="CAMAPE010000011">
    <property type="protein sequence ID" value="CAH9079723.1"/>
    <property type="molecule type" value="Genomic_DNA"/>
</dbReference>
<organism evidence="2 3">
    <name type="scientific">Cuscuta europaea</name>
    <name type="common">European dodder</name>
    <dbReference type="NCBI Taxonomy" id="41803"/>
    <lineage>
        <taxon>Eukaryota</taxon>
        <taxon>Viridiplantae</taxon>
        <taxon>Streptophyta</taxon>
        <taxon>Embryophyta</taxon>
        <taxon>Tracheophyta</taxon>
        <taxon>Spermatophyta</taxon>
        <taxon>Magnoliopsida</taxon>
        <taxon>eudicotyledons</taxon>
        <taxon>Gunneridae</taxon>
        <taxon>Pentapetalae</taxon>
        <taxon>asterids</taxon>
        <taxon>lamiids</taxon>
        <taxon>Solanales</taxon>
        <taxon>Convolvulaceae</taxon>
        <taxon>Cuscuteae</taxon>
        <taxon>Cuscuta</taxon>
        <taxon>Cuscuta subgen. Cuscuta</taxon>
    </lineage>
</organism>
<dbReference type="OrthoDB" id="543560at2759"/>
<keyword evidence="3" id="KW-1185">Reference proteome</keyword>
<proteinExistence type="predicted"/>
<evidence type="ECO:0000313" key="2">
    <source>
        <dbReference type="EMBL" id="CAH9079723.1"/>
    </source>
</evidence>
<dbReference type="Proteomes" id="UP001152484">
    <property type="component" value="Unassembled WGS sequence"/>
</dbReference>
<feature type="compositionally biased region" description="Acidic residues" evidence="1">
    <location>
        <begin position="12"/>
        <end position="34"/>
    </location>
</feature>
<feature type="region of interest" description="Disordered" evidence="1">
    <location>
        <begin position="177"/>
        <end position="213"/>
    </location>
</feature>
<feature type="compositionally biased region" description="Polar residues" evidence="1">
    <location>
        <begin position="1"/>
        <end position="11"/>
    </location>
</feature>